<dbReference type="Proteomes" id="UP000435357">
    <property type="component" value="Unassembled WGS sequence"/>
</dbReference>
<dbReference type="AlphaFoldDB" id="A0A6N6M9A9"/>
<protein>
    <recommendedName>
        <fullName evidence="4">DUF3575 domain-containing protein</fullName>
    </recommendedName>
</protein>
<keyword evidence="3" id="KW-1185">Reference proteome</keyword>
<evidence type="ECO:0000313" key="3">
    <source>
        <dbReference type="Proteomes" id="UP000435357"/>
    </source>
</evidence>
<accession>A0A6N6M9A9</accession>
<feature type="signal peptide" evidence="1">
    <location>
        <begin position="1"/>
        <end position="20"/>
    </location>
</feature>
<feature type="chain" id="PRO_5026715815" description="DUF3575 domain-containing protein" evidence="1">
    <location>
        <begin position="21"/>
        <end position="206"/>
    </location>
</feature>
<dbReference type="EMBL" id="WACR01000004">
    <property type="protein sequence ID" value="KAB1064802.1"/>
    <property type="molecule type" value="Genomic_DNA"/>
</dbReference>
<dbReference type="RefSeq" id="WP_151167121.1">
    <property type="nucleotide sequence ID" value="NZ_WACR01000004.1"/>
</dbReference>
<evidence type="ECO:0000313" key="2">
    <source>
        <dbReference type="EMBL" id="KAB1064802.1"/>
    </source>
</evidence>
<evidence type="ECO:0008006" key="4">
    <source>
        <dbReference type="Google" id="ProtNLM"/>
    </source>
</evidence>
<evidence type="ECO:0000256" key="1">
    <source>
        <dbReference type="SAM" id="SignalP"/>
    </source>
</evidence>
<comment type="caution">
    <text evidence="2">The sequence shown here is derived from an EMBL/GenBank/DDBJ whole genome shotgun (WGS) entry which is preliminary data.</text>
</comment>
<reference evidence="2 3" key="1">
    <citation type="submission" date="2019-09" db="EMBL/GenBank/DDBJ databases">
        <title>Genomes of Cryomorphaceae.</title>
        <authorList>
            <person name="Bowman J.P."/>
        </authorList>
    </citation>
    <scope>NUCLEOTIDE SEQUENCE [LARGE SCALE GENOMIC DNA]</scope>
    <source>
        <strain evidence="2 3">KCTC 52047</strain>
    </source>
</reference>
<organism evidence="2 3">
    <name type="scientific">Salibacter halophilus</name>
    <dbReference type="NCBI Taxonomy" id="1803916"/>
    <lineage>
        <taxon>Bacteria</taxon>
        <taxon>Pseudomonadati</taxon>
        <taxon>Bacteroidota</taxon>
        <taxon>Flavobacteriia</taxon>
        <taxon>Flavobacteriales</taxon>
        <taxon>Salibacteraceae</taxon>
        <taxon>Salibacter</taxon>
    </lineage>
</organism>
<proteinExistence type="predicted"/>
<sequence>MHYRIIVFLALFISSVSSVAQIDSAVKEMRWKVTTLLMQDRSESYTEFHPTYFNGIGVKYRTRYLTVRAGVEHYGYLEDERSNRIKLGIEKGILLLDRIRPYLAAQVYTYHNKDKYYVEPSIYNNNSGYVVESNYFGVGGMYSLGLEVIITKYISLAVETRFIHESITRDSKAENFKGEFLWRDSGKRNSSKYESFGMVTFEIRLP</sequence>
<keyword evidence="1" id="KW-0732">Signal</keyword>
<gene>
    <name evidence="2" type="ORF">F3059_05450</name>
</gene>
<name>A0A6N6M9A9_9FLAO</name>